<accession>A0A5Q6PDV0</accession>
<sequence length="273" mass="31298">MSTTIKLAGLKRNLDSGNGRLYVHELGNPSKTFVLLDEGEAMAKWGLKRFNLYTCAKPFSEPASQLPNVNWELTTENGKDISCFFNGLSSNNQVKTLSIKEELENKFRSEQAIGIHYAEYGSMTPADQFSEEEKEKTDIYAFLPNDQEMGKCTNCALYVAEQYPGRSQVYGFYCDDNPECTHEEVNNAFGHDFCVIDNRYIVDFWVSLYTGSEQQSVFDLEDKNDKAKIKQIYGNPERWSVMVDGSFVKYDDHKFPENLRIKRVEPKETELSI</sequence>
<proteinExistence type="predicted"/>
<reference evidence="1 2" key="1">
    <citation type="submission" date="2019-09" db="EMBL/GenBank/DDBJ databases">
        <authorList>
            <person name="Kritzky A."/>
            <person name="Schelkanova E.Y."/>
            <person name="Alkhova Z.V."/>
            <person name="Smirnova N.I."/>
        </authorList>
    </citation>
    <scope>NUCLEOTIDE SEQUENCE [LARGE SCALE GENOMIC DNA]</scope>
    <source>
        <strain evidence="1 2">M1526</strain>
    </source>
</reference>
<dbReference type="AlphaFoldDB" id="A0A5Q6PDV0"/>
<gene>
    <name evidence="1" type="ORF">F0M16_19975</name>
</gene>
<organism evidence="1 2">
    <name type="scientific">Vibrio cholerae</name>
    <dbReference type="NCBI Taxonomy" id="666"/>
    <lineage>
        <taxon>Bacteria</taxon>
        <taxon>Pseudomonadati</taxon>
        <taxon>Pseudomonadota</taxon>
        <taxon>Gammaproteobacteria</taxon>
        <taxon>Vibrionales</taxon>
        <taxon>Vibrionaceae</taxon>
        <taxon>Vibrio</taxon>
    </lineage>
</organism>
<evidence type="ECO:0000313" key="2">
    <source>
        <dbReference type="Proteomes" id="UP000323225"/>
    </source>
</evidence>
<dbReference type="Proteomes" id="UP000323225">
    <property type="component" value="Unassembled WGS sequence"/>
</dbReference>
<dbReference type="EMBL" id="VUAA01000031">
    <property type="protein sequence ID" value="KAA1252996.1"/>
    <property type="molecule type" value="Genomic_DNA"/>
</dbReference>
<protein>
    <submittedName>
        <fullName evidence="1">Uncharacterized protein</fullName>
    </submittedName>
</protein>
<comment type="caution">
    <text evidence="1">The sequence shown here is derived from an EMBL/GenBank/DDBJ whole genome shotgun (WGS) entry which is preliminary data.</text>
</comment>
<evidence type="ECO:0000313" key="1">
    <source>
        <dbReference type="EMBL" id="KAA1252996.1"/>
    </source>
</evidence>
<name>A0A5Q6PDV0_VIBCL</name>